<feature type="transmembrane region" description="Helical" evidence="1">
    <location>
        <begin position="12"/>
        <end position="34"/>
    </location>
</feature>
<dbReference type="InterPro" id="IPR012495">
    <property type="entry name" value="TadE-like_dom"/>
</dbReference>
<evidence type="ECO:0000259" key="2">
    <source>
        <dbReference type="Pfam" id="PF07811"/>
    </source>
</evidence>
<name>A0ABP5HER3_9ACTN</name>
<accession>A0ABP5HER3</accession>
<comment type="caution">
    <text evidence="3">The sequence shown here is derived from an EMBL/GenBank/DDBJ whole genome shotgun (WGS) entry which is preliminary data.</text>
</comment>
<keyword evidence="1" id="KW-0472">Membrane</keyword>
<keyword evidence="1" id="KW-1133">Transmembrane helix</keyword>
<evidence type="ECO:0000313" key="3">
    <source>
        <dbReference type="EMBL" id="GAA2071502.1"/>
    </source>
</evidence>
<organism evidence="3 4">
    <name type="scientific">Aeromicrobium halocynthiae</name>
    <dbReference type="NCBI Taxonomy" id="560557"/>
    <lineage>
        <taxon>Bacteria</taxon>
        <taxon>Bacillati</taxon>
        <taxon>Actinomycetota</taxon>
        <taxon>Actinomycetes</taxon>
        <taxon>Propionibacteriales</taxon>
        <taxon>Nocardioidaceae</taxon>
        <taxon>Aeromicrobium</taxon>
    </lineage>
</organism>
<dbReference type="Pfam" id="PF07811">
    <property type="entry name" value="TadE"/>
    <property type="match status" value="1"/>
</dbReference>
<evidence type="ECO:0000256" key="1">
    <source>
        <dbReference type="SAM" id="Phobius"/>
    </source>
</evidence>
<sequence>MIRRERGSAVVDYVLVMMILIPLVLGIVQLGLVLHVRNTLTAAASDAARAGAPLGASPQDARARAVDLVRTTLADRYADDITVSETTVAGAPAVRVRIRAEVPALGLFGPAVPLDVRGHAVKEVEP</sequence>
<protein>
    <submittedName>
        <fullName evidence="3">Pilus assembly protein</fullName>
    </submittedName>
</protein>
<keyword evidence="4" id="KW-1185">Reference proteome</keyword>
<dbReference type="Proteomes" id="UP001501480">
    <property type="component" value="Unassembled WGS sequence"/>
</dbReference>
<reference evidence="4" key="1">
    <citation type="journal article" date="2019" name="Int. J. Syst. Evol. Microbiol.">
        <title>The Global Catalogue of Microorganisms (GCM) 10K type strain sequencing project: providing services to taxonomists for standard genome sequencing and annotation.</title>
        <authorList>
            <consortium name="The Broad Institute Genomics Platform"/>
            <consortium name="The Broad Institute Genome Sequencing Center for Infectious Disease"/>
            <person name="Wu L."/>
            <person name="Ma J."/>
        </authorList>
    </citation>
    <scope>NUCLEOTIDE SEQUENCE [LARGE SCALE GENOMIC DNA]</scope>
    <source>
        <strain evidence="4">JCM 15749</strain>
    </source>
</reference>
<dbReference type="RefSeq" id="WP_344324252.1">
    <property type="nucleotide sequence ID" value="NZ_BAAAPY010000001.1"/>
</dbReference>
<keyword evidence="1" id="KW-0812">Transmembrane</keyword>
<gene>
    <name evidence="3" type="ORF">GCM10009821_06620</name>
</gene>
<proteinExistence type="predicted"/>
<evidence type="ECO:0000313" key="4">
    <source>
        <dbReference type="Proteomes" id="UP001501480"/>
    </source>
</evidence>
<feature type="domain" description="TadE-like" evidence="2">
    <location>
        <begin position="7"/>
        <end position="49"/>
    </location>
</feature>
<dbReference type="EMBL" id="BAAAPY010000001">
    <property type="protein sequence ID" value="GAA2071502.1"/>
    <property type="molecule type" value="Genomic_DNA"/>
</dbReference>